<dbReference type="AlphaFoldDB" id="F1Q6F3"/>
<dbReference type="InterPro" id="IPR020864">
    <property type="entry name" value="MACPF"/>
</dbReference>
<dbReference type="SMART" id="SM00192">
    <property type="entry name" value="LDLa"/>
    <property type="match status" value="1"/>
</dbReference>
<dbReference type="FunCoup" id="F1Q6F3">
    <property type="interactions" value="1457"/>
</dbReference>
<keyword evidence="11" id="KW-0677">Repeat</keyword>
<dbReference type="Pfam" id="PF21195">
    <property type="entry name" value="EGF_C8A_B_C6"/>
    <property type="match status" value="1"/>
</dbReference>
<dbReference type="InterPro" id="IPR020863">
    <property type="entry name" value="MACPF_CS"/>
</dbReference>
<evidence type="ECO:0000256" key="4">
    <source>
        <dbReference type="ARBA" id="ARBA00022452"/>
    </source>
</evidence>
<dbReference type="InterPro" id="IPR000742">
    <property type="entry name" value="EGF"/>
</dbReference>
<evidence type="ECO:0000256" key="10">
    <source>
        <dbReference type="ARBA" id="ARBA00022729"/>
    </source>
</evidence>
<dbReference type="PRINTS" id="PR00764">
    <property type="entry name" value="COMPLEMENTC9"/>
</dbReference>
<dbReference type="InterPro" id="IPR048831">
    <property type="entry name" value="C8A_B_C6_EGF-like"/>
</dbReference>
<dbReference type="GO" id="GO:0045087">
    <property type="term" value="P:innate immune response"/>
    <property type="evidence" value="ECO:0007669"/>
    <property type="project" value="UniProtKB-KW"/>
</dbReference>
<dbReference type="SUPFAM" id="SSF57424">
    <property type="entry name" value="LDL receptor-like module"/>
    <property type="match status" value="1"/>
</dbReference>
<dbReference type="SMR" id="F1Q6F3"/>
<sequence length="592" mass="66138">MPTFVFSVCAFLICFSHCVSAAGYSSDLQHTSRIRANASSRHTRGVNTPPPIDCKLKSWTEWSPCQSCTERTIRFQYLERSSQFGGERCLHSQWDKKQCPEEGECQEQEDHCGDMFACGPKGRCIGKSLRCNGEPDCLNQKDEADCEAINRGENKCEGMLIIPGADKATLGYNALTGSFVSRVLDPNYVGGVCEYIYNGEWRKLTFDPFCEHLSYDDAEKYYRKPYNFLSFQIMAQASTEESSDYYEDAVSFLRAKHSENSFNFGIKPQIGFVEFGVEFSAEFMFLNNISKYTNKEMGFVQLMSKIQTSQFKMRSKDLVLDEDMLWALSDLPDHYHFGAYSQFFNEYGTHYVTEGTMGGLMDYVAVVNINEMEENQMTGQMIGSCIGGSFGLVFMEKIKATVKGKSCGKFTSNEKTSDESHSAIKDVFGFVKGGNTASSAGSLGIKDAKSYKDWGKSLKYNPALIEFEILPIYELLRLSTAAEQLSSKLPHVKMAWEEYMQNFNPCRCAPCLNNGVPVLSGTACSCLCKNGYTGAACEETERKGPTDGVWSCWSSWSSCLFGKKTRSRDCNNPSPKDGGLPCLGKSTQKKSC</sequence>
<reference evidence="24" key="1">
    <citation type="submission" date="2011-07" db="UniProtKB">
        <authorList>
            <consortium name="Ensembl"/>
        </authorList>
    </citation>
    <scope>IDENTIFICATION</scope>
    <source>
        <strain evidence="24">Tuebingen</strain>
    </source>
</reference>
<evidence type="ECO:0000256" key="16">
    <source>
        <dbReference type="ARBA" id="ARBA00023136"/>
    </source>
</evidence>
<evidence type="ECO:0000256" key="17">
    <source>
        <dbReference type="ARBA" id="ARBA00023157"/>
    </source>
</evidence>
<dbReference type="PaxDb" id="7955-ENSDARP00000119169"/>
<dbReference type="Pfam" id="PF00057">
    <property type="entry name" value="Ldl_recept_a"/>
    <property type="match status" value="1"/>
</dbReference>
<dbReference type="PROSITE" id="PS01186">
    <property type="entry name" value="EGF_2"/>
    <property type="match status" value="1"/>
</dbReference>
<keyword evidence="19" id="KW-1053">Target membrane</keyword>
<feature type="domain" description="MACPF" evidence="23">
    <location>
        <begin position="152"/>
        <end position="507"/>
    </location>
</feature>
<evidence type="ECO:0000256" key="18">
    <source>
        <dbReference type="ARBA" id="ARBA00023180"/>
    </source>
</evidence>
<keyword evidence="13" id="KW-0391">Immunity</keyword>
<dbReference type="PROSITE" id="PS50068">
    <property type="entry name" value="LDLRA_2"/>
    <property type="match status" value="1"/>
</dbReference>
<protein>
    <submittedName>
        <fullName evidence="24">Complement component 8, alpha polypeptide</fullName>
    </submittedName>
</protein>
<comment type="subcellular location">
    <subcellularLocation>
        <location evidence="2">Secreted</location>
    </subcellularLocation>
    <subcellularLocation>
        <location evidence="1">Target cell membrane</location>
        <topology evidence="1">Multi-pass membrane protein</topology>
    </subcellularLocation>
</comment>
<dbReference type="EMBL" id="FP102801">
    <property type="status" value="NOT_ANNOTATED_CDS"/>
    <property type="molecule type" value="Genomic_DNA"/>
</dbReference>
<dbReference type="HOGENOM" id="CLU_2014452_0_0_1"/>
<keyword evidence="6" id="KW-0245">EGF-like domain</keyword>
<comment type="caution">
    <text evidence="20">Lacks conserved residue(s) required for the propagation of feature annotation.</text>
</comment>
<evidence type="ECO:0000256" key="20">
    <source>
        <dbReference type="PROSITE-ProRule" id="PRU00124"/>
    </source>
</evidence>
<gene>
    <name evidence="24 25" type="primary">c8a</name>
</gene>
<evidence type="ECO:0000256" key="19">
    <source>
        <dbReference type="ARBA" id="ARBA00023298"/>
    </source>
</evidence>
<dbReference type="ZFIN" id="ZDB-GENE-040801-239">
    <property type="gene designation" value="c8a"/>
</dbReference>
<evidence type="ECO:0000256" key="1">
    <source>
        <dbReference type="ARBA" id="ARBA00004276"/>
    </source>
</evidence>
<keyword evidence="17 20" id="KW-1015">Disulfide bond</keyword>
<keyword evidence="7" id="KW-1052">Target cell membrane</keyword>
<dbReference type="SUPFAM" id="SSF82895">
    <property type="entry name" value="TSP-1 type 1 repeat"/>
    <property type="match status" value="1"/>
</dbReference>
<evidence type="ECO:0000313" key="24">
    <source>
        <dbReference type="Ensembl" id="ENSDARP00000115822"/>
    </source>
</evidence>
<dbReference type="PRINTS" id="PR01705">
    <property type="entry name" value="TSP1REPEAT"/>
</dbReference>
<evidence type="ECO:0000256" key="14">
    <source>
        <dbReference type="ARBA" id="ARBA00022875"/>
    </source>
</evidence>
<keyword evidence="8" id="KW-0399">Innate immunity</keyword>
<dbReference type="GeneTree" id="ENSGT00940000169365"/>
<dbReference type="AGR" id="ZFIN:ZDB-GENE-040801-239"/>
<dbReference type="PROSITE" id="PS00279">
    <property type="entry name" value="MACPF_1"/>
    <property type="match status" value="1"/>
</dbReference>
<evidence type="ECO:0000256" key="6">
    <source>
        <dbReference type="ARBA" id="ARBA00022536"/>
    </source>
</evidence>
<evidence type="ECO:0000256" key="11">
    <source>
        <dbReference type="ARBA" id="ARBA00022737"/>
    </source>
</evidence>
<keyword evidence="14" id="KW-0180">Complement pathway</keyword>
<dbReference type="CDD" id="cd00112">
    <property type="entry name" value="LDLa"/>
    <property type="match status" value="1"/>
</dbReference>
<keyword evidence="12" id="KW-0204">Cytolysis</keyword>
<dbReference type="ExpressionAtlas" id="F1Q6F3">
    <property type="expression patterns" value="baseline"/>
</dbReference>
<keyword evidence="5" id="KW-0964">Secreted</keyword>
<feature type="region of interest" description="Disordered" evidence="21">
    <location>
        <begin position="564"/>
        <end position="592"/>
    </location>
</feature>
<evidence type="ECO:0000256" key="22">
    <source>
        <dbReference type="SAM" id="SignalP"/>
    </source>
</evidence>
<dbReference type="InterPro" id="IPR001862">
    <property type="entry name" value="MAC_perforin"/>
</dbReference>
<keyword evidence="10 22" id="KW-0732">Signal</keyword>
<dbReference type="GO" id="GO:0005615">
    <property type="term" value="C:extracellular space"/>
    <property type="evidence" value="ECO:0000318"/>
    <property type="project" value="GO_Central"/>
</dbReference>
<dbReference type="EMBL" id="CR848026">
    <property type="status" value="NOT_ANNOTATED_CDS"/>
    <property type="molecule type" value="Genomic_DNA"/>
</dbReference>
<organism evidence="24">
    <name type="scientific">Danio rerio</name>
    <name type="common">Zebrafish</name>
    <name type="synonym">Brachydanio rerio</name>
    <dbReference type="NCBI Taxonomy" id="7955"/>
    <lineage>
        <taxon>Eukaryota</taxon>
        <taxon>Metazoa</taxon>
        <taxon>Chordata</taxon>
        <taxon>Craniata</taxon>
        <taxon>Vertebrata</taxon>
        <taxon>Euteleostomi</taxon>
        <taxon>Actinopterygii</taxon>
        <taxon>Neopterygii</taxon>
        <taxon>Teleostei</taxon>
        <taxon>Ostariophysi</taxon>
        <taxon>Cypriniformes</taxon>
        <taxon>Danionidae</taxon>
        <taxon>Danioninae</taxon>
        <taxon>Danio</taxon>
    </lineage>
</organism>
<dbReference type="InterPro" id="IPR036055">
    <property type="entry name" value="LDL_receptor-like_sf"/>
</dbReference>
<dbReference type="GO" id="GO:0006958">
    <property type="term" value="P:complement activation, classical pathway"/>
    <property type="evidence" value="ECO:0007669"/>
    <property type="project" value="UniProtKB-KW"/>
</dbReference>
<dbReference type="PROSITE" id="PS00022">
    <property type="entry name" value="EGF_1"/>
    <property type="match status" value="1"/>
</dbReference>
<evidence type="ECO:0000256" key="5">
    <source>
        <dbReference type="ARBA" id="ARBA00022525"/>
    </source>
</evidence>
<dbReference type="InterPro" id="IPR036383">
    <property type="entry name" value="TSP1_rpt_sf"/>
</dbReference>
<proteinExistence type="inferred from homology"/>
<keyword evidence="9" id="KW-0812">Transmembrane</keyword>
<feature type="signal peptide" evidence="22">
    <location>
        <begin position="1"/>
        <end position="21"/>
    </location>
</feature>
<evidence type="ECO:0000259" key="23">
    <source>
        <dbReference type="PROSITE" id="PS51412"/>
    </source>
</evidence>
<dbReference type="InterPro" id="IPR000884">
    <property type="entry name" value="TSP1_rpt"/>
</dbReference>
<dbReference type="PROSITE" id="PS51412">
    <property type="entry name" value="MACPF_2"/>
    <property type="match status" value="1"/>
</dbReference>
<dbReference type="Gene3D" id="2.20.100.10">
    <property type="entry name" value="Thrombospondin type-1 (TSP1) repeat"/>
    <property type="match status" value="1"/>
</dbReference>
<evidence type="ECO:0000256" key="15">
    <source>
        <dbReference type="ARBA" id="ARBA00023058"/>
    </source>
</evidence>
<dbReference type="InterPro" id="IPR002172">
    <property type="entry name" value="LDrepeatLR_classA_rpt"/>
</dbReference>
<evidence type="ECO:0000313" key="25">
    <source>
        <dbReference type="ZFIN" id="ZDB-GENE-040801-239"/>
    </source>
</evidence>
<reference evidence="24" key="2">
    <citation type="journal article" date="2013" name="Nature">
        <title>The zebrafish reference genome sequence and its relationship to the human genome.</title>
        <authorList>
            <consortium name="Genome Reference Consortium Zebrafish"/>
            <person name="Howe K."/>
            <person name="Clark M.D."/>
            <person name="Torroja C.F."/>
            <person name="Torrance J."/>
            <person name="Berthelot C."/>
            <person name="Muffato M."/>
            <person name="Collins J.E."/>
            <person name="Humphray S."/>
            <person name="McLaren K."/>
            <person name="Matthews L."/>
            <person name="McLaren S."/>
            <person name="Sealy I."/>
            <person name="Caccamo M."/>
            <person name="Churcher C."/>
            <person name="Scott C."/>
            <person name="Barrett J.C."/>
            <person name="Koch R."/>
            <person name="Rauch G.J."/>
            <person name="White S."/>
            <person name="Chow W."/>
            <person name="Kilian B."/>
            <person name="Quintais L.T."/>
            <person name="Guerra-Assuncao J.A."/>
            <person name="Zhou Y."/>
            <person name="Gu Y."/>
            <person name="Yen J."/>
            <person name="Vogel J.H."/>
            <person name="Eyre T."/>
            <person name="Redmond S."/>
            <person name="Banerjee R."/>
            <person name="Chi J."/>
            <person name="Fu B."/>
            <person name="Langley E."/>
            <person name="Maguire S.F."/>
            <person name="Laird G.K."/>
            <person name="Lloyd D."/>
            <person name="Kenyon E."/>
            <person name="Donaldson S."/>
            <person name="Sehra H."/>
            <person name="Almeida-King J."/>
            <person name="Loveland J."/>
            <person name="Trevanion S."/>
            <person name="Jones M."/>
            <person name="Quail M."/>
            <person name="Willey D."/>
            <person name="Hunt A."/>
            <person name="Burton J."/>
            <person name="Sims S."/>
            <person name="McLay K."/>
            <person name="Plumb B."/>
            <person name="Davis J."/>
            <person name="Clee C."/>
            <person name="Oliver K."/>
            <person name="Clark R."/>
            <person name="Riddle C."/>
            <person name="Elliot D."/>
            <person name="Eliott D."/>
            <person name="Threadgold G."/>
            <person name="Harden G."/>
            <person name="Ware D."/>
            <person name="Begum S."/>
            <person name="Mortimore B."/>
            <person name="Mortimer B."/>
            <person name="Kerry G."/>
            <person name="Heath P."/>
            <person name="Phillimore B."/>
            <person name="Tracey A."/>
            <person name="Corby N."/>
            <person name="Dunn M."/>
            <person name="Johnson C."/>
            <person name="Wood J."/>
            <person name="Clark S."/>
            <person name="Pelan S."/>
            <person name="Griffiths G."/>
            <person name="Smith M."/>
            <person name="Glithero R."/>
            <person name="Howden P."/>
            <person name="Barker N."/>
            <person name="Lloyd C."/>
            <person name="Stevens C."/>
            <person name="Harley J."/>
            <person name="Holt K."/>
            <person name="Panagiotidis G."/>
            <person name="Lovell J."/>
            <person name="Beasley H."/>
            <person name="Henderson C."/>
            <person name="Gordon D."/>
            <person name="Auger K."/>
            <person name="Wright D."/>
            <person name="Collins J."/>
            <person name="Raisen C."/>
            <person name="Dyer L."/>
            <person name="Leung K."/>
            <person name="Robertson L."/>
            <person name="Ambridge K."/>
            <person name="Leongamornlert D."/>
            <person name="McGuire S."/>
            <person name="Gilderthorp R."/>
            <person name="Griffiths C."/>
            <person name="Manthravadi D."/>
            <person name="Nichol S."/>
            <person name="Barker G."/>
            <person name="Whitehead S."/>
            <person name="Kay M."/>
            <person name="Brown J."/>
            <person name="Murnane C."/>
            <person name="Gray E."/>
            <person name="Humphries M."/>
            <person name="Sycamore N."/>
            <person name="Barker D."/>
            <person name="Saunders D."/>
            <person name="Wallis J."/>
            <person name="Babbage A."/>
            <person name="Hammond S."/>
            <person name="Mashreghi-Mohammadi M."/>
            <person name="Barr L."/>
            <person name="Martin S."/>
            <person name="Wray P."/>
            <person name="Ellington A."/>
            <person name="Matthews N."/>
            <person name="Ellwood M."/>
            <person name="Woodmansey R."/>
            <person name="Clark G."/>
            <person name="Cooper J."/>
            <person name="Cooper J."/>
            <person name="Tromans A."/>
            <person name="Grafham D."/>
            <person name="Skuce C."/>
            <person name="Pandian R."/>
            <person name="Andrews R."/>
            <person name="Harrison E."/>
            <person name="Kimberley A."/>
            <person name="Garnett J."/>
            <person name="Fosker N."/>
            <person name="Hall R."/>
            <person name="Garner P."/>
            <person name="Kelly D."/>
            <person name="Bird C."/>
            <person name="Palmer S."/>
            <person name="Gehring I."/>
            <person name="Berger A."/>
            <person name="Dooley C.M."/>
            <person name="Ersan-Urun Z."/>
            <person name="Eser C."/>
            <person name="Geiger H."/>
            <person name="Geisler M."/>
            <person name="Karotki L."/>
            <person name="Kirn A."/>
            <person name="Konantz J."/>
            <person name="Konantz M."/>
            <person name="Oberlander M."/>
            <person name="Rudolph-Geiger S."/>
            <person name="Teucke M."/>
            <person name="Lanz C."/>
            <person name="Raddatz G."/>
            <person name="Osoegawa K."/>
            <person name="Zhu B."/>
            <person name="Rapp A."/>
            <person name="Widaa S."/>
            <person name="Langford C."/>
            <person name="Yang F."/>
            <person name="Schuster S.C."/>
            <person name="Carter N.P."/>
            <person name="Harrow J."/>
            <person name="Ning Z."/>
            <person name="Herrero J."/>
            <person name="Searle S.M."/>
            <person name="Enright A."/>
            <person name="Geisler R."/>
            <person name="Plasterk R.H."/>
            <person name="Lee C."/>
            <person name="Westerfield M."/>
            <person name="de Jong P.J."/>
            <person name="Zon L.I."/>
            <person name="Postlethwait J.H."/>
            <person name="Nusslein-Volhard C."/>
            <person name="Hubbard T.J."/>
            <person name="Roest Crollius H."/>
            <person name="Rogers J."/>
            <person name="Stemple D.L."/>
        </authorList>
    </citation>
    <scope>NUCLEOTIDE SEQUENCE [LARGE SCALE GENOMIC DNA]</scope>
    <source>
        <strain evidence="24">Tuebingen</strain>
    </source>
</reference>
<dbReference type="PROSITE" id="PS50092">
    <property type="entry name" value="TSP1"/>
    <property type="match status" value="1"/>
</dbReference>
<feature type="chain" id="PRO_5043302619" evidence="22">
    <location>
        <begin position="22"/>
        <end position="592"/>
    </location>
</feature>
<dbReference type="Pfam" id="PF01823">
    <property type="entry name" value="MACPF"/>
    <property type="match status" value="1"/>
</dbReference>
<dbReference type="Bgee" id="ENSDARG00000039516">
    <property type="expression patterns" value="Expressed in liver and 14 other cell types or tissues"/>
</dbReference>
<feature type="disulfide bond" evidence="20">
    <location>
        <begin position="131"/>
        <end position="146"/>
    </location>
</feature>
<comment type="similarity">
    <text evidence="3">Belongs to the complement C6/C7/C8/C9 family.</text>
</comment>
<evidence type="ECO:0000256" key="7">
    <source>
        <dbReference type="ARBA" id="ARBA00022537"/>
    </source>
</evidence>
<accession>F1Q6F3</accession>
<dbReference type="PANTHER" id="PTHR45742">
    <property type="entry name" value="COMPLEMENT COMPONENT C6"/>
    <property type="match status" value="1"/>
</dbReference>
<dbReference type="Gene3D" id="2.10.25.10">
    <property type="entry name" value="Laminin"/>
    <property type="match status" value="1"/>
</dbReference>
<dbReference type="GO" id="GO:0044218">
    <property type="term" value="C:other organism cell membrane"/>
    <property type="evidence" value="ECO:0007669"/>
    <property type="project" value="UniProtKB-KW"/>
</dbReference>
<keyword evidence="16" id="KW-0472">Membrane</keyword>
<dbReference type="Gene3D" id="4.10.400.10">
    <property type="entry name" value="Low-density Lipoprotein Receptor"/>
    <property type="match status" value="1"/>
</dbReference>
<evidence type="ECO:0000256" key="2">
    <source>
        <dbReference type="ARBA" id="ARBA00004613"/>
    </source>
</evidence>
<feature type="disulfide bond" evidence="20">
    <location>
        <begin position="112"/>
        <end position="124"/>
    </location>
</feature>
<keyword evidence="15" id="KW-0473">Membrane attack complex</keyword>
<evidence type="ECO:0000256" key="13">
    <source>
        <dbReference type="ARBA" id="ARBA00022859"/>
    </source>
</evidence>
<dbReference type="GO" id="GO:0005579">
    <property type="term" value="C:membrane attack complex"/>
    <property type="evidence" value="ECO:0000318"/>
    <property type="project" value="GO_Central"/>
</dbReference>
<evidence type="ECO:0000256" key="9">
    <source>
        <dbReference type="ARBA" id="ARBA00022692"/>
    </source>
</evidence>
<accession>A0A8M3AY52</accession>
<dbReference type="OrthoDB" id="6150863at2759"/>
<dbReference type="PANTHER" id="PTHR45742:SF1">
    <property type="entry name" value="COMPLEMENT COMPONENT C8 ALPHA CHAIN"/>
    <property type="match status" value="1"/>
</dbReference>
<dbReference type="OMA" id="CQPGVTI"/>
<dbReference type="STRING" id="7955.ENSDARP00000115822"/>
<dbReference type="Ensembl" id="ENSDART00000132500.3">
    <property type="protein sequence ID" value="ENSDARP00000115822.2"/>
    <property type="gene ID" value="ENSDARG00000039516.8"/>
</dbReference>
<dbReference type="GO" id="GO:0031640">
    <property type="term" value="P:killing of cells of another organism"/>
    <property type="evidence" value="ECO:0007669"/>
    <property type="project" value="UniProtKB-KW"/>
</dbReference>
<keyword evidence="18" id="KW-0325">Glycoprotein</keyword>
<keyword evidence="4" id="KW-1134">Transmembrane beta strand</keyword>
<name>F1Q6F3_DANRE</name>
<evidence type="ECO:0000256" key="8">
    <source>
        <dbReference type="ARBA" id="ARBA00022588"/>
    </source>
</evidence>
<evidence type="ECO:0000256" key="3">
    <source>
        <dbReference type="ARBA" id="ARBA00009214"/>
    </source>
</evidence>
<dbReference type="SMART" id="SM00457">
    <property type="entry name" value="MACPF"/>
    <property type="match status" value="1"/>
</dbReference>
<dbReference type="GO" id="GO:0006956">
    <property type="term" value="P:complement activation"/>
    <property type="evidence" value="ECO:0000318"/>
    <property type="project" value="GO_Central"/>
</dbReference>
<evidence type="ECO:0000256" key="21">
    <source>
        <dbReference type="SAM" id="MobiDB-lite"/>
    </source>
</evidence>
<evidence type="ECO:0000256" key="12">
    <source>
        <dbReference type="ARBA" id="ARBA00022852"/>
    </source>
</evidence>